<reference evidence="1" key="1">
    <citation type="submission" date="2022-04" db="EMBL/GenBank/DDBJ databases">
        <title>Genome of the entomopathogenic fungus Entomophthora muscae.</title>
        <authorList>
            <person name="Elya C."/>
            <person name="Lovett B.R."/>
            <person name="Lee E."/>
            <person name="Macias A.M."/>
            <person name="Hajek A.E."/>
            <person name="De Bivort B.L."/>
            <person name="Kasson M.T."/>
            <person name="De Fine Licht H.H."/>
            <person name="Stajich J.E."/>
        </authorList>
    </citation>
    <scope>NUCLEOTIDE SEQUENCE</scope>
    <source>
        <strain evidence="1">Berkeley</strain>
    </source>
</reference>
<name>A0ACC2TNF6_9FUNG</name>
<evidence type="ECO:0000313" key="2">
    <source>
        <dbReference type="Proteomes" id="UP001165960"/>
    </source>
</evidence>
<organism evidence="1 2">
    <name type="scientific">Entomophthora muscae</name>
    <dbReference type="NCBI Taxonomy" id="34485"/>
    <lineage>
        <taxon>Eukaryota</taxon>
        <taxon>Fungi</taxon>
        <taxon>Fungi incertae sedis</taxon>
        <taxon>Zoopagomycota</taxon>
        <taxon>Entomophthoromycotina</taxon>
        <taxon>Entomophthoromycetes</taxon>
        <taxon>Entomophthorales</taxon>
        <taxon>Entomophthoraceae</taxon>
        <taxon>Entomophthora</taxon>
    </lineage>
</organism>
<dbReference type="Proteomes" id="UP001165960">
    <property type="component" value="Unassembled WGS sequence"/>
</dbReference>
<evidence type="ECO:0000313" key="1">
    <source>
        <dbReference type="EMBL" id="KAJ9075782.1"/>
    </source>
</evidence>
<sequence length="213" mass="24492">MRLPKASFMESLGHKWVYWMILLPAVLARISIGLRADSGTSPEVQFLDSSWRWVIPGVWYTATPLSHNPPCKEETQNYQSVHKPAEPQVLRPLAFAFLLCYSGADFFLGQFNLLLGQYHLFLRSISPWYGVLARRFIGNWTKSFCYHSPPWKITFKWVVPGSYLLLIQKMKSHPRDSNPNPLQAASPQALLPAFFWVQVKGRFEFGETSKTNL</sequence>
<protein>
    <submittedName>
        <fullName evidence="1">Uncharacterized protein</fullName>
    </submittedName>
</protein>
<gene>
    <name evidence="1" type="ORF">DSO57_1032310</name>
</gene>
<accession>A0ACC2TNF6</accession>
<keyword evidence="2" id="KW-1185">Reference proteome</keyword>
<dbReference type="EMBL" id="QTSX02002371">
    <property type="protein sequence ID" value="KAJ9075782.1"/>
    <property type="molecule type" value="Genomic_DNA"/>
</dbReference>
<proteinExistence type="predicted"/>
<comment type="caution">
    <text evidence="1">The sequence shown here is derived from an EMBL/GenBank/DDBJ whole genome shotgun (WGS) entry which is preliminary data.</text>
</comment>